<gene>
    <name evidence="1" type="ORF">ACFOW8_29005</name>
</gene>
<dbReference type="RefSeq" id="WP_378554866.1">
    <property type="nucleotide sequence ID" value="NZ_JBHSBA010000018.1"/>
</dbReference>
<protein>
    <submittedName>
        <fullName evidence="1">Uncharacterized protein</fullName>
    </submittedName>
</protein>
<organism evidence="1 2">
    <name type="scientific">Nocardia rhizosphaerae</name>
    <dbReference type="NCBI Taxonomy" id="1691571"/>
    <lineage>
        <taxon>Bacteria</taxon>
        <taxon>Bacillati</taxon>
        <taxon>Actinomycetota</taxon>
        <taxon>Actinomycetes</taxon>
        <taxon>Mycobacteriales</taxon>
        <taxon>Nocardiaceae</taxon>
        <taxon>Nocardia</taxon>
    </lineage>
</organism>
<dbReference type="EMBL" id="JBHSBA010000018">
    <property type="protein sequence ID" value="MFC4128977.1"/>
    <property type="molecule type" value="Genomic_DNA"/>
</dbReference>
<comment type="caution">
    <text evidence="1">The sequence shown here is derived from an EMBL/GenBank/DDBJ whole genome shotgun (WGS) entry which is preliminary data.</text>
</comment>
<accession>A0ABV8LDN2</accession>
<keyword evidence="2" id="KW-1185">Reference proteome</keyword>
<dbReference type="Proteomes" id="UP001595767">
    <property type="component" value="Unassembled WGS sequence"/>
</dbReference>
<sequence>MTAMTDWQPTEWWAAFDEHGLLAYEGTDEAAVRMEAAKSGFTVRRLWRRTDSEWRPA</sequence>
<reference evidence="2" key="1">
    <citation type="journal article" date="2019" name="Int. J. Syst. Evol. Microbiol.">
        <title>The Global Catalogue of Microorganisms (GCM) 10K type strain sequencing project: providing services to taxonomists for standard genome sequencing and annotation.</title>
        <authorList>
            <consortium name="The Broad Institute Genomics Platform"/>
            <consortium name="The Broad Institute Genome Sequencing Center for Infectious Disease"/>
            <person name="Wu L."/>
            <person name="Ma J."/>
        </authorList>
    </citation>
    <scope>NUCLEOTIDE SEQUENCE [LARGE SCALE GENOMIC DNA]</scope>
    <source>
        <strain evidence="2">CGMCC 4.7204</strain>
    </source>
</reference>
<name>A0ABV8LDN2_9NOCA</name>
<proteinExistence type="predicted"/>
<dbReference type="PROSITE" id="PS50096">
    <property type="entry name" value="IQ"/>
    <property type="match status" value="1"/>
</dbReference>
<evidence type="ECO:0000313" key="1">
    <source>
        <dbReference type="EMBL" id="MFC4128977.1"/>
    </source>
</evidence>
<evidence type="ECO:0000313" key="2">
    <source>
        <dbReference type="Proteomes" id="UP001595767"/>
    </source>
</evidence>